<accession>A0A1B0ZQZ9</accession>
<gene>
    <name evidence="1" type="ORF">JL2886_01691</name>
    <name evidence="2" type="ORF">PXK24_16410</name>
</gene>
<dbReference type="EMBL" id="JARCJK010000009">
    <property type="protein sequence ID" value="MDE4167280.1"/>
    <property type="molecule type" value="Genomic_DNA"/>
</dbReference>
<dbReference type="EMBL" id="CP015124">
    <property type="protein sequence ID" value="ANP36599.1"/>
    <property type="molecule type" value="Genomic_DNA"/>
</dbReference>
<protein>
    <recommendedName>
        <fullName evidence="5">Lipoprotein</fullName>
    </recommendedName>
</protein>
<evidence type="ECO:0008006" key="5">
    <source>
        <dbReference type="Google" id="ProtNLM"/>
    </source>
</evidence>
<dbReference type="Proteomes" id="UP000092565">
    <property type="component" value="Chromosome"/>
</dbReference>
<reference evidence="1 3" key="1">
    <citation type="submission" date="2016-04" db="EMBL/GenBank/DDBJ databases">
        <authorList>
            <person name="Evans L.H."/>
            <person name="Alamgir A."/>
            <person name="Owens N."/>
            <person name="Weber N.D."/>
            <person name="Virtaneva K."/>
            <person name="Barbian K."/>
            <person name="Babar A."/>
            <person name="Rosenke K."/>
        </authorList>
    </citation>
    <scope>NUCLEOTIDE SEQUENCE [LARGE SCALE GENOMIC DNA]</scope>
    <source>
        <strain evidence="1 3">JL2886</strain>
    </source>
</reference>
<dbReference type="AlphaFoldDB" id="A0A1B0ZQZ9"/>
<dbReference type="PROSITE" id="PS51257">
    <property type="entry name" value="PROKAR_LIPOPROTEIN"/>
    <property type="match status" value="1"/>
</dbReference>
<name>A0A1B0ZQZ9_9RHOB</name>
<dbReference type="Proteomes" id="UP001218364">
    <property type="component" value="Unassembled WGS sequence"/>
</dbReference>
<proteinExistence type="predicted"/>
<evidence type="ECO:0000313" key="1">
    <source>
        <dbReference type="EMBL" id="ANP36599.1"/>
    </source>
</evidence>
<evidence type="ECO:0000313" key="4">
    <source>
        <dbReference type="Proteomes" id="UP001218364"/>
    </source>
</evidence>
<evidence type="ECO:0000313" key="3">
    <source>
        <dbReference type="Proteomes" id="UP000092565"/>
    </source>
</evidence>
<evidence type="ECO:0000313" key="2">
    <source>
        <dbReference type="EMBL" id="MDE4167280.1"/>
    </source>
</evidence>
<sequence>MRVLSLLCVLLVAGCDTPSAHFRGIAPARITVEGSAFDIRQRGTLVEAVRINPQYAPRLGPLRHRARRAMAASTGCRVLWVSGDQAVLVGRLSCP</sequence>
<dbReference type="PATRIC" id="fig|60890.4.peg.1650"/>
<organism evidence="1 3">
    <name type="scientific">Phaeobacter gallaeciensis</name>
    <dbReference type="NCBI Taxonomy" id="60890"/>
    <lineage>
        <taxon>Bacteria</taxon>
        <taxon>Pseudomonadati</taxon>
        <taxon>Pseudomonadota</taxon>
        <taxon>Alphaproteobacteria</taxon>
        <taxon>Rhodobacterales</taxon>
        <taxon>Roseobacteraceae</taxon>
        <taxon>Phaeobacter</taxon>
    </lineage>
</organism>
<dbReference type="RefSeq" id="WP_065271552.1">
    <property type="nucleotide sequence ID" value="NZ_CP015124.1"/>
</dbReference>
<keyword evidence="3" id="KW-1185">Reference proteome</keyword>
<dbReference type="OrthoDB" id="7864349at2"/>
<reference evidence="2 4" key="2">
    <citation type="submission" date="2023-02" db="EMBL/GenBank/DDBJ databases">
        <title>Population genomics of bacteria associated with diatom.</title>
        <authorList>
            <person name="Xie J."/>
            <person name="Wang H."/>
        </authorList>
    </citation>
    <scope>NUCLEOTIDE SEQUENCE [LARGE SCALE GENOMIC DNA]</scope>
    <source>
        <strain evidence="2 4">PT47_8</strain>
    </source>
</reference>